<evidence type="ECO:0000313" key="3">
    <source>
        <dbReference type="Proteomes" id="UP001596143"/>
    </source>
</evidence>
<dbReference type="Proteomes" id="UP001596143">
    <property type="component" value="Unassembled WGS sequence"/>
</dbReference>
<organism evidence="2 3">
    <name type="scientific">Aliibacillus thermotolerans</name>
    <dbReference type="NCBI Taxonomy" id="1834418"/>
    <lineage>
        <taxon>Bacteria</taxon>
        <taxon>Bacillati</taxon>
        <taxon>Bacillota</taxon>
        <taxon>Bacilli</taxon>
        <taxon>Bacillales</taxon>
        <taxon>Bacillaceae</taxon>
        <taxon>Aliibacillus</taxon>
    </lineage>
</organism>
<sequence length="111" mass="12845">MARRDELERRRLEKKRRPMSNEEVKQLEKIVDRLETMTTQSRMKDLAYHYTNPKEVIKTNIIAGVARGLGMTVGTAMIIALLLFLLSQFVTLPIIGEYIGNLLDVIEQERN</sequence>
<evidence type="ECO:0000313" key="2">
    <source>
        <dbReference type="EMBL" id="MFC5627805.1"/>
    </source>
</evidence>
<reference evidence="3" key="1">
    <citation type="journal article" date="2019" name="Int. J. Syst. Evol. Microbiol.">
        <title>The Global Catalogue of Microorganisms (GCM) 10K type strain sequencing project: providing services to taxonomists for standard genome sequencing and annotation.</title>
        <authorList>
            <consortium name="The Broad Institute Genomics Platform"/>
            <consortium name="The Broad Institute Genome Sequencing Center for Infectious Disease"/>
            <person name="Wu L."/>
            <person name="Ma J."/>
        </authorList>
    </citation>
    <scope>NUCLEOTIDE SEQUENCE [LARGE SCALE GENOMIC DNA]</scope>
    <source>
        <strain evidence="3">CGMCC 1.15790</strain>
    </source>
</reference>
<feature type="region of interest" description="Disordered" evidence="1">
    <location>
        <begin position="1"/>
        <end position="20"/>
    </location>
</feature>
<dbReference type="InterPro" id="IPR043723">
    <property type="entry name" value="DUF5665"/>
</dbReference>
<name>A0ABW0U669_9BACI</name>
<comment type="caution">
    <text evidence="2">The sequence shown here is derived from an EMBL/GenBank/DDBJ whole genome shotgun (WGS) entry which is preliminary data.</text>
</comment>
<accession>A0ABW0U669</accession>
<dbReference type="EMBL" id="JBHSPF010000015">
    <property type="protein sequence ID" value="MFC5627805.1"/>
    <property type="molecule type" value="Genomic_DNA"/>
</dbReference>
<evidence type="ECO:0000256" key="1">
    <source>
        <dbReference type="SAM" id="MobiDB-lite"/>
    </source>
</evidence>
<feature type="compositionally biased region" description="Basic and acidic residues" evidence="1">
    <location>
        <begin position="1"/>
        <end position="11"/>
    </location>
</feature>
<protein>
    <submittedName>
        <fullName evidence="2">DUF5665 domain-containing protein</fullName>
    </submittedName>
</protein>
<gene>
    <name evidence="2" type="ORF">ACFPTR_02715</name>
</gene>
<dbReference type="RefSeq" id="WP_270896352.1">
    <property type="nucleotide sequence ID" value="NZ_JBHSPF010000015.1"/>
</dbReference>
<proteinExistence type="predicted"/>
<keyword evidence="3" id="KW-1185">Reference proteome</keyword>
<dbReference type="Pfam" id="PF18910">
    <property type="entry name" value="DUF5665"/>
    <property type="match status" value="1"/>
</dbReference>